<name>A0A383W133_TETOB</name>
<proteinExistence type="predicted"/>
<feature type="compositionally biased region" description="Basic and acidic residues" evidence="1">
    <location>
        <begin position="125"/>
        <end position="141"/>
    </location>
</feature>
<dbReference type="EMBL" id="FNXT01000989">
    <property type="protein sequence ID" value="SZX70376.1"/>
    <property type="molecule type" value="Genomic_DNA"/>
</dbReference>
<feature type="compositionally biased region" description="Polar residues" evidence="1">
    <location>
        <begin position="174"/>
        <end position="183"/>
    </location>
</feature>
<dbReference type="InterPro" id="IPR049172">
    <property type="entry name" value="DUF6857_pln"/>
</dbReference>
<feature type="compositionally biased region" description="Basic residues" evidence="1">
    <location>
        <begin position="1"/>
        <end position="12"/>
    </location>
</feature>
<feature type="compositionally biased region" description="Low complexity" evidence="1">
    <location>
        <begin position="210"/>
        <end position="229"/>
    </location>
</feature>
<feature type="compositionally biased region" description="Low complexity" evidence="1">
    <location>
        <begin position="444"/>
        <end position="456"/>
    </location>
</feature>
<feature type="domain" description="DUF6857" evidence="2">
    <location>
        <begin position="362"/>
        <end position="631"/>
    </location>
</feature>
<organism evidence="3 4">
    <name type="scientific">Tetradesmus obliquus</name>
    <name type="common">Green alga</name>
    <name type="synonym">Acutodesmus obliquus</name>
    <dbReference type="NCBI Taxonomy" id="3088"/>
    <lineage>
        <taxon>Eukaryota</taxon>
        <taxon>Viridiplantae</taxon>
        <taxon>Chlorophyta</taxon>
        <taxon>core chlorophytes</taxon>
        <taxon>Chlorophyceae</taxon>
        <taxon>CS clade</taxon>
        <taxon>Sphaeropleales</taxon>
        <taxon>Scenedesmaceae</taxon>
        <taxon>Tetradesmus</taxon>
    </lineage>
</organism>
<dbReference type="AlphaFoldDB" id="A0A383W133"/>
<feature type="compositionally biased region" description="Pro residues" evidence="1">
    <location>
        <begin position="53"/>
        <end position="63"/>
    </location>
</feature>
<feature type="region of interest" description="Disordered" evidence="1">
    <location>
        <begin position="692"/>
        <end position="722"/>
    </location>
</feature>
<feature type="compositionally biased region" description="Low complexity" evidence="1">
    <location>
        <begin position="344"/>
        <end position="365"/>
    </location>
</feature>
<dbReference type="Proteomes" id="UP000256970">
    <property type="component" value="Unassembled WGS sequence"/>
</dbReference>
<keyword evidence="4" id="KW-1185">Reference proteome</keyword>
<feature type="compositionally biased region" description="Polar residues" evidence="1">
    <location>
        <begin position="40"/>
        <end position="49"/>
    </location>
</feature>
<dbReference type="Pfam" id="PF21647">
    <property type="entry name" value="DUF6857"/>
    <property type="match status" value="1"/>
</dbReference>
<gene>
    <name evidence="3" type="ORF">BQ4739_LOCUS10593</name>
</gene>
<feature type="compositionally biased region" description="Low complexity" evidence="1">
    <location>
        <begin position="95"/>
        <end position="106"/>
    </location>
</feature>
<accession>A0A383W133</accession>
<evidence type="ECO:0000256" key="1">
    <source>
        <dbReference type="SAM" id="MobiDB-lite"/>
    </source>
</evidence>
<feature type="compositionally biased region" description="Low complexity" evidence="1">
    <location>
        <begin position="255"/>
        <end position="267"/>
    </location>
</feature>
<feature type="compositionally biased region" description="Low complexity" evidence="1">
    <location>
        <begin position="692"/>
        <end position="714"/>
    </location>
</feature>
<evidence type="ECO:0000313" key="4">
    <source>
        <dbReference type="Proteomes" id="UP000256970"/>
    </source>
</evidence>
<protein>
    <recommendedName>
        <fullName evidence="2">DUF6857 domain-containing protein</fullName>
    </recommendedName>
</protein>
<evidence type="ECO:0000259" key="2">
    <source>
        <dbReference type="Pfam" id="PF21647"/>
    </source>
</evidence>
<feature type="region of interest" description="Disordered" evidence="1">
    <location>
        <begin position="444"/>
        <end position="464"/>
    </location>
</feature>
<sequence length="748" mass="78192">MDAHGQTRRTRRRWFEPASSDAGTATPALPVSSPAKHASDNSSLNSFWVGQQPPAPWPMPPAQPAEQQNSQPSAAQNPRHARQASVRHSAAGVLTTRSTNSSSNINKRGRSISTRQPLGATQAHVCDERRRDAERPGRVADLKPQPPAAARSHANKSRPAKASATDAASKLDTVRQQSDQQPSKEACKEEPGVADQLPHVGMQAPPRYCSHTAASMARASSSAPGASSAGTVPTKQLPAGVSRPRAPPARPLSCSSTAAGGRASHGRAAVLRSTRITSAGARAPCAGAEAGGNSSKLHSLHALHSLTPERSTFRQPLFSPDCSSSSQKQQYVAALKLLRRQQHQEQQQEPQHAQPAVDSSCSSRCSSNTQEFRQAQRRAAAAAAAALEEVLLLDRAAEFADQFHELQQQAATASPDQQVACVDAFTALSSSLQQLMVKQQQLWQQQHQQQQPEQRSTPSRAPSAGAVQAASPLWCSVTTNALFDSTPASAVAAAAPWSPATSTAAAGSSRLSPLKVAKEAAAAGAGACSTDDYQGLAVDFQPLRASLGAVRASQQHRLAASPASLQAAHAQQQQQQCTASQLLRQLQEEMQQWFVAYVDEQLCKAQAPVSTRGDCVELLKALTHAQQWIQQQQAPATAAAGTGSGQLLVSAIAEVAGAPPCSLQDGGAVSRSNGSSAAAICSAGGASERSGVAAAAGHTTPPPAAAAGSLSPAAWQHSKSPGSQLQQLQVSLRKSLCHLGFLRFQLPS</sequence>
<evidence type="ECO:0000313" key="3">
    <source>
        <dbReference type="EMBL" id="SZX70376.1"/>
    </source>
</evidence>
<reference evidence="3 4" key="1">
    <citation type="submission" date="2016-10" db="EMBL/GenBank/DDBJ databases">
        <authorList>
            <person name="Cai Z."/>
        </authorList>
    </citation>
    <scope>NUCLEOTIDE SEQUENCE [LARGE SCALE GENOMIC DNA]</scope>
</reference>
<feature type="region of interest" description="Disordered" evidence="1">
    <location>
        <begin position="1"/>
        <end position="267"/>
    </location>
</feature>
<feature type="region of interest" description="Disordered" evidence="1">
    <location>
        <begin position="341"/>
        <end position="365"/>
    </location>
</feature>